<dbReference type="EMBL" id="AUZX01004734">
    <property type="protein sequence ID" value="EQD70002.1"/>
    <property type="molecule type" value="Genomic_DNA"/>
</dbReference>
<reference evidence="7" key="1">
    <citation type="submission" date="2013-08" db="EMBL/GenBank/DDBJ databases">
        <authorList>
            <person name="Mendez C."/>
            <person name="Richter M."/>
            <person name="Ferrer M."/>
            <person name="Sanchez J."/>
        </authorList>
    </citation>
    <scope>NUCLEOTIDE SEQUENCE</scope>
</reference>
<feature type="non-terminal residue" evidence="7">
    <location>
        <position position="166"/>
    </location>
</feature>
<feature type="transmembrane region" description="Helical" evidence="5">
    <location>
        <begin position="140"/>
        <end position="160"/>
    </location>
</feature>
<evidence type="ECO:0000256" key="5">
    <source>
        <dbReference type="SAM" id="Phobius"/>
    </source>
</evidence>
<dbReference type="PANTHER" id="PTHR42718">
    <property type="entry name" value="MAJOR FACILITATOR SUPERFAMILY MULTIDRUG TRANSPORTER MFSC"/>
    <property type="match status" value="1"/>
</dbReference>
<dbReference type="AlphaFoldDB" id="T1BJP2"/>
<comment type="caution">
    <text evidence="7">The sequence shown here is derived from an EMBL/GenBank/DDBJ whole genome shotgun (WGS) entry which is preliminary data.</text>
</comment>
<dbReference type="InterPro" id="IPR036259">
    <property type="entry name" value="MFS_trans_sf"/>
</dbReference>
<dbReference type="InterPro" id="IPR020846">
    <property type="entry name" value="MFS_dom"/>
</dbReference>
<gene>
    <name evidence="7" type="ORF">B1A_06532</name>
</gene>
<dbReference type="GO" id="GO:0022857">
    <property type="term" value="F:transmembrane transporter activity"/>
    <property type="evidence" value="ECO:0007669"/>
    <property type="project" value="InterPro"/>
</dbReference>
<comment type="subcellular location">
    <subcellularLocation>
        <location evidence="1">Membrane</location>
        <topology evidence="1">Multi-pass membrane protein</topology>
    </subcellularLocation>
</comment>
<feature type="transmembrane region" description="Helical" evidence="5">
    <location>
        <begin position="6"/>
        <end position="26"/>
    </location>
</feature>
<feature type="domain" description="Major facilitator superfamily (MFS) profile" evidence="6">
    <location>
        <begin position="1"/>
        <end position="166"/>
    </location>
</feature>
<evidence type="ECO:0000256" key="4">
    <source>
        <dbReference type="ARBA" id="ARBA00023136"/>
    </source>
</evidence>
<keyword evidence="4 5" id="KW-0472">Membrane</keyword>
<feature type="transmembrane region" description="Helical" evidence="5">
    <location>
        <begin position="95"/>
        <end position="120"/>
    </location>
</feature>
<accession>T1BJP2</accession>
<proteinExistence type="predicted"/>
<protein>
    <submittedName>
        <fullName evidence="7">Major facilitator transporter</fullName>
    </submittedName>
</protein>
<feature type="non-terminal residue" evidence="7">
    <location>
        <position position="1"/>
    </location>
</feature>
<dbReference type="Pfam" id="PF07690">
    <property type="entry name" value="MFS_1"/>
    <property type="match status" value="1"/>
</dbReference>
<evidence type="ECO:0000256" key="2">
    <source>
        <dbReference type="ARBA" id="ARBA00022692"/>
    </source>
</evidence>
<dbReference type="Gene3D" id="1.20.1720.10">
    <property type="entry name" value="Multidrug resistance protein D"/>
    <property type="match status" value="1"/>
</dbReference>
<evidence type="ECO:0000256" key="3">
    <source>
        <dbReference type="ARBA" id="ARBA00022989"/>
    </source>
</evidence>
<name>T1BJP2_9ZZZZ</name>
<dbReference type="SUPFAM" id="SSF103473">
    <property type="entry name" value="MFS general substrate transporter"/>
    <property type="match status" value="1"/>
</dbReference>
<dbReference type="PROSITE" id="PS50850">
    <property type="entry name" value="MFS"/>
    <property type="match status" value="1"/>
</dbReference>
<evidence type="ECO:0000313" key="7">
    <source>
        <dbReference type="EMBL" id="EQD70002.1"/>
    </source>
</evidence>
<reference evidence="7" key="2">
    <citation type="journal article" date="2014" name="ISME J.">
        <title>Microbial stratification in low pH oxic and suboxic macroscopic growths along an acid mine drainage.</title>
        <authorList>
            <person name="Mendez-Garcia C."/>
            <person name="Mesa V."/>
            <person name="Sprenger R.R."/>
            <person name="Richter M."/>
            <person name="Diez M.S."/>
            <person name="Solano J."/>
            <person name="Bargiela R."/>
            <person name="Golyshina O.V."/>
            <person name="Manteca A."/>
            <person name="Ramos J.L."/>
            <person name="Gallego J.R."/>
            <person name="Llorente I."/>
            <person name="Martins Dos Santos V.A."/>
            <person name="Jensen O.N."/>
            <person name="Pelaez A.I."/>
            <person name="Sanchez J."/>
            <person name="Ferrer M."/>
        </authorList>
    </citation>
    <scope>NUCLEOTIDE SEQUENCE</scope>
</reference>
<evidence type="ECO:0000256" key="1">
    <source>
        <dbReference type="ARBA" id="ARBA00004141"/>
    </source>
</evidence>
<sequence>FGAGLLVNAAFFVYFGSFMFTLTLFLQRGLALGPLQAGAVFAPMGVAFTLSALIGQRLASRHGLGVILSGCLVTGIGLTVLTLRLATAGHSAGLAWIVSTLWLVGFGNGFVLPSLIGIALRPIPTSYSGAGSGALSSAQQFASAAGVAGIGAVFFSIASASGTLTG</sequence>
<dbReference type="GO" id="GO:0016020">
    <property type="term" value="C:membrane"/>
    <property type="evidence" value="ECO:0007669"/>
    <property type="project" value="UniProtKB-SubCell"/>
</dbReference>
<organism evidence="7">
    <name type="scientific">mine drainage metagenome</name>
    <dbReference type="NCBI Taxonomy" id="410659"/>
    <lineage>
        <taxon>unclassified sequences</taxon>
        <taxon>metagenomes</taxon>
        <taxon>ecological metagenomes</taxon>
    </lineage>
</organism>
<feature type="transmembrane region" description="Helical" evidence="5">
    <location>
        <begin position="38"/>
        <end position="58"/>
    </location>
</feature>
<keyword evidence="2 5" id="KW-0812">Transmembrane</keyword>
<dbReference type="PANTHER" id="PTHR42718:SF39">
    <property type="entry name" value="ACTINORHODIN TRANSPORTER-RELATED"/>
    <property type="match status" value="1"/>
</dbReference>
<evidence type="ECO:0000259" key="6">
    <source>
        <dbReference type="PROSITE" id="PS50850"/>
    </source>
</evidence>
<dbReference type="InterPro" id="IPR011701">
    <property type="entry name" value="MFS"/>
</dbReference>
<feature type="transmembrane region" description="Helical" evidence="5">
    <location>
        <begin position="64"/>
        <end position="83"/>
    </location>
</feature>
<keyword evidence="3 5" id="KW-1133">Transmembrane helix</keyword>